<protein>
    <submittedName>
        <fullName evidence="1">Uncharacterized protein</fullName>
    </submittedName>
</protein>
<dbReference type="EMBL" id="VTWT01000003">
    <property type="protein sequence ID" value="KAA9340131.1"/>
    <property type="molecule type" value="Genomic_DNA"/>
</dbReference>
<evidence type="ECO:0000313" key="1">
    <source>
        <dbReference type="EMBL" id="KAA9340131.1"/>
    </source>
</evidence>
<proteinExistence type="predicted"/>
<name>A0A5N1J0R6_9BACT</name>
<sequence>MNKHLKQISKQLMVFALIASIFNVYALEVWCSISMAPGHHQGKGSGLVHSESPVDHHHEGLAANHDQKGHVALINSELQKHEDKCPHQGSSKEKEDCCDQTNFFYASGSGLQKFQFAPDDFQFIVPDHLTFTGSHANSHADLPVNLFPDVGLKPKIPDIRIFICSLII</sequence>
<gene>
    <name evidence="1" type="ORF">F0P94_07220</name>
</gene>
<reference evidence="1 2" key="1">
    <citation type="submission" date="2019-09" db="EMBL/GenBank/DDBJ databases">
        <title>Genome sequence of Adhaeribacter sp. M2.</title>
        <authorList>
            <person name="Srinivasan S."/>
        </authorList>
    </citation>
    <scope>NUCLEOTIDE SEQUENCE [LARGE SCALE GENOMIC DNA]</scope>
    <source>
        <strain evidence="1 2">M2</strain>
    </source>
</reference>
<comment type="caution">
    <text evidence="1">The sequence shown here is derived from an EMBL/GenBank/DDBJ whole genome shotgun (WGS) entry which is preliminary data.</text>
</comment>
<evidence type="ECO:0000313" key="2">
    <source>
        <dbReference type="Proteomes" id="UP000326570"/>
    </source>
</evidence>
<keyword evidence="2" id="KW-1185">Reference proteome</keyword>
<organism evidence="1 2">
    <name type="scientific">Adhaeribacter soli</name>
    <dbReference type="NCBI Taxonomy" id="2607655"/>
    <lineage>
        <taxon>Bacteria</taxon>
        <taxon>Pseudomonadati</taxon>
        <taxon>Bacteroidota</taxon>
        <taxon>Cytophagia</taxon>
        <taxon>Cytophagales</taxon>
        <taxon>Hymenobacteraceae</taxon>
        <taxon>Adhaeribacter</taxon>
    </lineage>
</organism>
<dbReference type="AlphaFoldDB" id="A0A5N1J0R6"/>
<dbReference type="Proteomes" id="UP000326570">
    <property type="component" value="Unassembled WGS sequence"/>
</dbReference>
<accession>A0A5N1J0R6</accession>